<reference evidence="2" key="1">
    <citation type="journal article" date="2019" name="Int. J. Syst. Evol. Microbiol.">
        <title>The Global Catalogue of Microorganisms (GCM) 10K type strain sequencing project: providing services to taxonomists for standard genome sequencing and annotation.</title>
        <authorList>
            <consortium name="The Broad Institute Genomics Platform"/>
            <consortium name="The Broad Institute Genome Sequencing Center for Infectious Disease"/>
            <person name="Wu L."/>
            <person name="Ma J."/>
        </authorList>
    </citation>
    <scope>NUCLEOTIDE SEQUENCE [LARGE SCALE GENOMIC DNA]</scope>
    <source>
        <strain evidence="2">JCM 16949</strain>
    </source>
</reference>
<dbReference type="Proteomes" id="UP001501004">
    <property type="component" value="Unassembled WGS sequence"/>
</dbReference>
<dbReference type="EMBL" id="BAABAE010000001">
    <property type="protein sequence ID" value="GAA3730949.1"/>
    <property type="molecule type" value="Genomic_DNA"/>
</dbReference>
<protein>
    <submittedName>
        <fullName evidence="1">Uncharacterized protein</fullName>
    </submittedName>
</protein>
<organism evidence="1 2">
    <name type="scientific">Leifsonella bigeumensis</name>
    <dbReference type="NCBI Taxonomy" id="433643"/>
    <lineage>
        <taxon>Bacteria</taxon>
        <taxon>Bacillati</taxon>
        <taxon>Actinomycetota</taxon>
        <taxon>Actinomycetes</taxon>
        <taxon>Micrococcales</taxon>
        <taxon>Microbacteriaceae</taxon>
        <taxon>Leifsonella</taxon>
    </lineage>
</organism>
<comment type="caution">
    <text evidence="1">The sequence shown here is derived from an EMBL/GenBank/DDBJ whole genome shotgun (WGS) entry which is preliminary data.</text>
</comment>
<proteinExistence type="predicted"/>
<accession>A0ABP7F3U5</accession>
<evidence type="ECO:0000313" key="2">
    <source>
        <dbReference type="Proteomes" id="UP001501004"/>
    </source>
</evidence>
<gene>
    <name evidence="1" type="ORF">GCM10022239_04430</name>
</gene>
<sequence length="85" mass="8936">MLSGRAKGVEKIAEFDLKLEATIQTIGKKNTTAMTTRPIETRMPGRRRVSIPVPGRGAEECGADAAVRGADAVAVTIPYPPSCPG</sequence>
<keyword evidence="2" id="KW-1185">Reference proteome</keyword>
<evidence type="ECO:0000313" key="1">
    <source>
        <dbReference type="EMBL" id="GAA3730949.1"/>
    </source>
</evidence>
<name>A0ABP7F3U5_9MICO</name>